<reference evidence="1" key="1">
    <citation type="submission" date="2020-08" db="EMBL/GenBank/DDBJ databases">
        <title>Multicomponent nature underlies the extraordinary mechanical properties of spider dragline silk.</title>
        <authorList>
            <person name="Kono N."/>
            <person name="Nakamura H."/>
            <person name="Mori M."/>
            <person name="Yoshida Y."/>
            <person name="Ohtoshi R."/>
            <person name="Malay A.D."/>
            <person name="Moran D.A.P."/>
            <person name="Tomita M."/>
            <person name="Numata K."/>
            <person name="Arakawa K."/>
        </authorList>
    </citation>
    <scope>NUCLEOTIDE SEQUENCE</scope>
</reference>
<proteinExistence type="predicted"/>
<name>A0A8X6Q7H1_NEPPI</name>
<keyword evidence="2" id="KW-1185">Reference proteome</keyword>
<comment type="caution">
    <text evidence="1">The sequence shown here is derived from an EMBL/GenBank/DDBJ whole genome shotgun (WGS) entry which is preliminary data.</text>
</comment>
<organism evidence="1 2">
    <name type="scientific">Nephila pilipes</name>
    <name type="common">Giant wood spider</name>
    <name type="synonym">Nephila maculata</name>
    <dbReference type="NCBI Taxonomy" id="299642"/>
    <lineage>
        <taxon>Eukaryota</taxon>
        <taxon>Metazoa</taxon>
        <taxon>Ecdysozoa</taxon>
        <taxon>Arthropoda</taxon>
        <taxon>Chelicerata</taxon>
        <taxon>Arachnida</taxon>
        <taxon>Araneae</taxon>
        <taxon>Araneomorphae</taxon>
        <taxon>Entelegynae</taxon>
        <taxon>Araneoidea</taxon>
        <taxon>Nephilidae</taxon>
        <taxon>Nephila</taxon>
    </lineage>
</organism>
<dbReference type="EMBL" id="BMAW01027859">
    <property type="protein sequence ID" value="GFU04408.1"/>
    <property type="molecule type" value="Genomic_DNA"/>
</dbReference>
<evidence type="ECO:0000313" key="1">
    <source>
        <dbReference type="EMBL" id="GFU04408.1"/>
    </source>
</evidence>
<sequence>MGLSDFSFFTGLLCHMSNLNVKMQGKNQFIDDIWALFKAFKLKLNQFTGQLVKNDLSHFLRLNSIPSVNKEKLKIYDDGLKKLHFEFKLRFQDFSAIQAELDTFSMPFNVNCEAVRSDLLLELIELQSNNHLQQLLLNMQKLEF</sequence>
<dbReference type="PANTHER" id="PTHR45913:SF9">
    <property type="entry name" value="GENERAL TRANSCRIPTION FACTOR II-I REPEAT DOMAIN-CONTAINING PROTEIN 2-LIKE-RELATED"/>
    <property type="match status" value="1"/>
</dbReference>
<dbReference type="OrthoDB" id="1101576at2759"/>
<dbReference type="PANTHER" id="PTHR45913">
    <property type="entry name" value="EPM2A-INTERACTING PROTEIN 1"/>
    <property type="match status" value="1"/>
</dbReference>
<accession>A0A8X6Q7H1</accession>
<evidence type="ECO:0000313" key="2">
    <source>
        <dbReference type="Proteomes" id="UP000887013"/>
    </source>
</evidence>
<dbReference type="AlphaFoldDB" id="A0A8X6Q7H1"/>
<gene>
    <name evidence="1" type="primary">GTF2IRD2_383</name>
    <name evidence="1" type="ORF">NPIL_118791</name>
</gene>
<protein>
    <submittedName>
        <fullName evidence="1">General transcription factor II-I repeat domain-containing protein 2</fullName>
    </submittedName>
</protein>
<dbReference type="Proteomes" id="UP000887013">
    <property type="component" value="Unassembled WGS sequence"/>
</dbReference>